<dbReference type="OrthoDB" id="9782620at2"/>
<dbReference type="SUPFAM" id="SSF143081">
    <property type="entry name" value="BB1717-like"/>
    <property type="match status" value="1"/>
</dbReference>
<comment type="caution">
    <text evidence="1">The sequence shown here is derived from an EMBL/GenBank/DDBJ whole genome shotgun (WGS) entry which is preliminary data.</text>
</comment>
<accession>A0A7K0EDV9</accession>
<protein>
    <recommendedName>
        <fullName evidence="3">SOS response-associated peptidase</fullName>
    </recommendedName>
</protein>
<reference evidence="1 2" key="1">
    <citation type="journal article" date="2018" name="Antonie Van Leeuwenhoek">
        <title>Larkinella terrae sp. nov., isolated from soil on Jeju Island, South Korea.</title>
        <authorList>
            <person name="Ten L.N."/>
            <person name="Jeon J."/>
            <person name="Park S.J."/>
            <person name="Park S."/>
            <person name="Lee S.Y."/>
            <person name="Kim M.K."/>
            <person name="Jung H.Y."/>
        </authorList>
    </citation>
    <scope>NUCLEOTIDE SEQUENCE [LARGE SCALE GENOMIC DNA]</scope>
    <source>
        <strain evidence="1 2">KCTC 52001</strain>
    </source>
</reference>
<proteinExistence type="predicted"/>
<evidence type="ECO:0000313" key="2">
    <source>
        <dbReference type="Proteomes" id="UP000441754"/>
    </source>
</evidence>
<dbReference type="AlphaFoldDB" id="A0A7K0EDV9"/>
<keyword evidence="2" id="KW-1185">Reference proteome</keyword>
<dbReference type="InterPro" id="IPR003738">
    <property type="entry name" value="SRAP"/>
</dbReference>
<organism evidence="1 2">
    <name type="scientific">Larkinella terrae</name>
    <dbReference type="NCBI Taxonomy" id="2025311"/>
    <lineage>
        <taxon>Bacteria</taxon>
        <taxon>Pseudomonadati</taxon>
        <taxon>Bacteroidota</taxon>
        <taxon>Cytophagia</taxon>
        <taxon>Cytophagales</taxon>
        <taxon>Spirosomataceae</taxon>
        <taxon>Larkinella</taxon>
    </lineage>
</organism>
<dbReference type="EMBL" id="WJXZ01000001">
    <property type="protein sequence ID" value="MRS59892.1"/>
    <property type="molecule type" value="Genomic_DNA"/>
</dbReference>
<dbReference type="InterPro" id="IPR036590">
    <property type="entry name" value="SRAP-like"/>
</dbReference>
<dbReference type="Gene3D" id="3.90.1680.10">
    <property type="entry name" value="SOS response associated peptidase-like"/>
    <property type="match status" value="1"/>
</dbReference>
<evidence type="ECO:0000313" key="1">
    <source>
        <dbReference type="EMBL" id="MRS59892.1"/>
    </source>
</evidence>
<dbReference type="Proteomes" id="UP000441754">
    <property type="component" value="Unassembled WGS sequence"/>
</dbReference>
<dbReference type="GO" id="GO:0106300">
    <property type="term" value="P:protein-DNA covalent cross-linking repair"/>
    <property type="evidence" value="ECO:0007669"/>
    <property type="project" value="InterPro"/>
</dbReference>
<dbReference type="Pfam" id="PF02586">
    <property type="entry name" value="SRAP"/>
    <property type="match status" value="1"/>
</dbReference>
<dbReference type="GO" id="GO:0003697">
    <property type="term" value="F:single-stranded DNA binding"/>
    <property type="evidence" value="ECO:0007669"/>
    <property type="project" value="InterPro"/>
</dbReference>
<gene>
    <name evidence="1" type="ORF">GJJ30_01205</name>
</gene>
<name>A0A7K0EDV9_9BACT</name>
<evidence type="ECO:0008006" key="3">
    <source>
        <dbReference type="Google" id="ProtNLM"/>
    </source>
</evidence>
<sequence>MLVNTPFLNCRRSGTVLPKCAACCWLTVFMNGACGWQEDSLLHPAGRRKAFSIVTTAANPLMEFIHNTKKRMPMMFSREEERRWLDPKLTKDEIIGMMHPLDENQMKAEVIEK</sequence>